<dbReference type="EMBL" id="HF935723">
    <property type="protein sequence ID" value="CCX12660.1"/>
    <property type="molecule type" value="Genomic_DNA"/>
</dbReference>
<gene>
    <name evidence="1" type="ORF">PCON_12254</name>
</gene>
<reference evidence="1 2" key="1">
    <citation type="journal article" date="2013" name="PLoS Genet.">
        <title>The genome and development-dependent transcriptomes of Pyronema confluens: a window into fungal evolution.</title>
        <authorList>
            <person name="Traeger S."/>
            <person name="Altegoer F."/>
            <person name="Freitag M."/>
            <person name="Gabaldon T."/>
            <person name="Kempken F."/>
            <person name="Kumar A."/>
            <person name="Marcet-Houben M."/>
            <person name="Poggeler S."/>
            <person name="Stajich J.E."/>
            <person name="Nowrousian M."/>
        </authorList>
    </citation>
    <scope>NUCLEOTIDE SEQUENCE [LARGE SCALE GENOMIC DNA]</scope>
    <source>
        <strain evidence="2">CBS 100304</strain>
        <tissue evidence="1">Vegetative mycelium</tissue>
    </source>
</reference>
<dbReference type="AlphaFoldDB" id="U4LDL6"/>
<name>U4LDL6_PYROM</name>
<protein>
    <submittedName>
        <fullName evidence="1">Uncharacterized protein</fullName>
    </submittedName>
</protein>
<evidence type="ECO:0000313" key="1">
    <source>
        <dbReference type="EMBL" id="CCX12660.1"/>
    </source>
</evidence>
<keyword evidence="2" id="KW-1185">Reference proteome</keyword>
<sequence>MMAGKSLVALTRKCPKEVVSTTAMMFTSTNSVPMEYTQLGSACPSQMSSMTSYHPSDLIRELVVPFMRTQIVKAIQGTLNILGPPT</sequence>
<dbReference type="Proteomes" id="UP000018144">
    <property type="component" value="Unassembled WGS sequence"/>
</dbReference>
<proteinExistence type="predicted"/>
<evidence type="ECO:0000313" key="2">
    <source>
        <dbReference type="Proteomes" id="UP000018144"/>
    </source>
</evidence>
<organism evidence="1 2">
    <name type="scientific">Pyronema omphalodes (strain CBS 100304)</name>
    <name type="common">Pyronema confluens</name>
    <dbReference type="NCBI Taxonomy" id="1076935"/>
    <lineage>
        <taxon>Eukaryota</taxon>
        <taxon>Fungi</taxon>
        <taxon>Dikarya</taxon>
        <taxon>Ascomycota</taxon>
        <taxon>Pezizomycotina</taxon>
        <taxon>Pezizomycetes</taxon>
        <taxon>Pezizales</taxon>
        <taxon>Pyronemataceae</taxon>
        <taxon>Pyronema</taxon>
    </lineage>
</organism>
<accession>U4LDL6</accession>